<dbReference type="EMBL" id="ABEU02000001">
    <property type="protein sequence ID" value="PNR63520.1"/>
    <property type="molecule type" value="Genomic_DNA"/>
</dbReference>
<dbReference type="Proteomes" id="UP000006727">
    <property type="component" value="Chromosome 1"/>
</dbReference>
<evidence type="ECO:0000313" key="1">
    <source>
        <dbReference type="EMBL" id="PNR63520.1"/>
    </source>
</evidence>
<accession>A0A2K1LBW3</accession>
<reference evidence="1 3" key="2">
    <citation type="journal article" date="2018" name="Plant J.">
        <title>The Physcomitrella patens chromosome-scale assembly reveals moss genome structure and evolution.</title>
        <authorList>
            <person name="Lang D."/>
            <person name="Ullrich K.K."/>
            <person name="Murat F."/>
            <person name="Fuchs J."/>
            <person name="Jenkins J."/>
            <person name="Haas F.B."/>
            <person name="Piednoel M."/>
            <person name="Gundlach H."/>
            <person name="Van Bel M."/>
            <person name="Meyberg R."/>
            <person name="Vives C."/>
            <person name="Morata J."/>
            <person name="Symeonidi A."/>
            <person name="Hiss M."/>
            <person name="Muchero W."/>
            <person name="Kamisugi Y."/>
            <person name="Saleh O."/>
            <person name="Blanc G."/>
            <person name="Decker E.L."/>
            <person name="van Gessel N."/>
            <person name="Grimwood J."/>
            <person name="Hayes R.D."/>
            <person name="Graham S.W."/>
            <person name="Gunter L.E."/>
            <person name="McDaniel S.F."/>
            <person name="Hoernstein S.N.W."/>
            <person name="Larsson A."/>
            <person name="Li F.W."/>
            <person name="Perroud P.F."/>
            <person name="Phillips J."/>
            <person name="Ranjan P."/>
            <person name="Rokshar D.S."/>
            <person name="Rothfels C.J."/>
            <person name="Schneider L."/>
            <person name="Shu S."/>
            <person name="Stevenson D.W."/>
            <person name="Thummler F."/>
            <person name="Tillich M."/>
            <person name="Villarreal Aguilar J.C."/>
            <person name="Widiez T."/>
            <person name="Wong G.K."/>
            <person name="Wymore A."/>
            <person name="Zhang Y."/>
            <person name="Zimmer A.D."/>
            <person name="Quatrano R.S."/>
            <person name="Mayer K.F.X."/>
            <person name="Goodstein D."/>
            <person name="Casacuberta J.M."/>
            <person name="Vandepoele K."/>
            <person name="Reski R."/>
            <person name="Cuming A.C."/>
            <person name="Tuskan G.A."/>
            <person name="Maumus F."/>
            <person name="Salse J."/>
            <person name="Schmutz J."/>
            <person name="Rensing S.A."/>
        </authorList>
    </citation>
    <scope>NUCLEOTIDE SEQUENCE [LARGE SCALE GENOMIC DNA]</scope>
    <source>
        <strain evidence="2 3">cv. Gransden 2004</strain>
    </source>
</reference>
<evidence type="ECO:0000313" key="2">
    <source>
        <dbReference type="EnsemblPlants" id="Pp3c1_42359V3.1"/>
    </source>
</evidence>
<name>A0A2K1LBW3_PHYPA</name>
<keyword evidence="3" id="KW-1185">Reference proteome</keyword>
<dbReference type="EnsemblPlants" id="Pp3c1_42359V3.1">
    <property type="protein sequence ID" value="Pp3c1_42359V3.1"/>
    <property type="gene ID" value="Pp3c1_42359"/>
</dbReference>
<reference evidence="1 3" key="1">
    <citation type="journal article" date="2008" name="Science">
        <title>The Physcomitrella genome reveals evolutionary insights into the conquest of land by plants.</title>
        <authorList>
            <person name="Rensing S."/>
            <person name="Lang D."/>
            <person name="Zimmer A."/>
            <person name="Terry A."/>
            <person name="Salamov A."/>
            <person name="Shapiro H."/>
            <person name="Nishiyama T."/>
            <person name="Perroud P.-F."/>
            <person name="Lindquist E."/>
            <person name="Kamisugi Y."/>
            <person name="Tanahashi T."/>
            <person name="Sakakibara K."/>
            <person name="Fujita T."/>
            <person name="Oishi K."/>
            <person name="Shin-I T."/>
            <person name="Kuroki Y."/>
            <person name="Toyoda A."/>
            <person name="Suzuki Y."/>
            <person name="Hashimoto A."/>
            <person name="Yamaguchi K."/>
            <person name="Sugano A."/>
            <person name="Kohara Y."/>
            <person name="Fujiyama A."/>
            <person name="Anterola A."/>
            <person name="Aoki S."/>
            <person name="Ashton N."/>
            <person name="Barbazuk W.B."/>
            <person name="Barker E."/>
            <person name="Bennetzen J."/>
            <person name="Bezanilla M."/>
            <person name="Blankenship R."/>
            <person name="Cho S.H."/>
            <person name="Dutcher S."/>
            <person name="Estelle M."/>
            <person name="Fawcett J.A."/>
            <person name="Gundlach H."/>
            <person name="Hanada K."/>
            <person name="Heyl A."/>
            <person name="Hicks K.A."/>
            <person name="Hugh J."/>
            <person name="Lohr M."/>
            <person name="Mayer K."/>
            <person name="Melkozernov A."/>
            <person name="Murata T."/>
            <person name="Nelson D."/>
            <person name="Pils B."/>
            <person name="Prigge M."/>
            <person name="Reiss B."/>
            <person name="Renner T."/>
            <person name="Rombauts S."/>
            <person name="Rushton P."/>
            <person name="Sanderfoot A."/>
            <person name="Schween G."/>
            <person name="Shiu S.-H."/>
            <person name="Stueber K."/>
            <person name="Theodoulou F.L."/>
            <person name="Tu H."/>
            <person name="Van de Peer Y."/>
            <person name="Verrier P.J."/>
            <person name="Waters E."/>
            <person name="Wood A."/>
            <person name="Yang L."/>
            <person name="Cove D."/>
            <person name="Cuming A."/>
            <person name="Hasebe M."/>
            <person name="Lucas S."/>
            <person name="Mishler D.B."/>
            <person name="Reski R."/>
            <person name="Grigoriev I."/>
            <person name="Quatrano R.S."/>
            <person name="Boore J.L."/>
        </authorList>
    </citation>
    <scope>NUCLEOTIDE SEQUENCE [LARGE SCALE GENOMIC DNA]</scope>
    <source>
        <strain evidence="2 3">cv. Gransden 2004</strain>
    </source>
</reference>
<proteinExistence type="predicted"/>
<dbReference type="InParanoid" id="A0A2K1LBW3"/>
<dbReference type="Gramene" id="Pp3c1_42359V3.1">
    <property type="protein sequence ID" value="Pp3c1_42359V3.1"/>
    <property type="gene ID" value="Pp3c1_42359"/>
</dbReference>
<protein>
    <submittedName>
        <fullName evidence="1 2">Uncharacterized protein</fullName>
    </submittedName>
</protein>
<evidence type="ECO:0000313" key="3">
    <source>
        <dbReference type="Proteomes" id="UP000006727"/>
    </source>
</evidence>
<sequence>MGFELMKDKMCCIEGAEVVVQVCKSLNGHNSGDAGYRSRYLSHAKRALFHLSYTP</sequence>
<gene>
    <name evidence="1" type="ORF">PHYPA_001946</name>
</gene>
<dbReference type="AlphaFoldDB" id="A0A2K1LBW3"/>
<reference evidence="2" key="3">
    <citation type="submission" date="2020-12" db="UniProtKB">
        <authorList>
            <consortium name="EnsemblPlants"/>
        </authorList>
    </citation>
    <scope>IDENTIFICATION</scope>
</reference>
<organism evidence="1">
    <name type="scientific">Physcomitrium patens</name>
    <name type="common">Spreading-leaved earth moss</name>
    <name type="synonym">Physcomitrella patens</name>
    <dbReference type="NCBI Taxonomy" id="3218"/>
    <lineage>
        <taxon>Eukaryota</taxon>
        <taxon>Viridiplantae</taxon>
        <taxon>Streptophyta</taxon>
        <taxon>Embryophyta</taxon>
        <taxon>Bryophyta</taxon>
        <taxon>Bryophytina</taxon>
        <taxon>Bryopsida</taxon>
        <taxon>Funariidae</taxon>
        <taxon>Funariales</taxon>
        <taxon>Funariaceae</taxon>
        <taxon>Physcomitrium</taxon>
    </lineage>
</organism>